<accession>A0A8S3T587</accession>
<proteinExistence type="predicted"/>
<dbReference type="Proteomes" id="UP000683360">
    <property type="component" value="Unassembled WGS sequence"/>
</dbReference>
<protein>
    <submittedName>
        <fullName evidence="1">Uncharacterized protein</fullName>
    </submittedName>
</protein>
<dbReference type="OrthoDB" id="10420439at2759"/>
<evidence type="ECO:0000313" key="1">
    <source>
        <dbReference type="EMBL" id="CAG2228620.1"/>
    </source>
</evidence>
<organism evidence="1 2">
    <name type="scientific">Mytilus edulis</name>
    <name type="common">Blue mussel</name>
    <dbReference type="NCBI Taxonomy" id="6550"/>
    <lineage>
        <taxon>Eukaryota</taxon>
        <taxon>Metazoa</taxon>
        <taxon>Spiralia</taxon>
        <taxon>Lophotrochozoa</taxon>
        <taxon>Mollusca</taxon>
        <taxon>Bivalvia</taxon>
        <taxon>Autobranchia</taxon>
        <taxon>Pteriomorphia</taxon>
        <taxon>Mytilida</taxon>
        <taxon>Mytiloidea</taxon>
        <taxon>Mytilidae</taxon>
        <taxon>Mytilinae</taxon>
        <taxon>Mytilus</taxon>
    </lineage>
</organism>
<reference evidence="1" key="1">
    <citation type="submission" date="2021-03" db="EMBL/GenBank/DDBJ databases">
        <authorList>
            <person name="Bekaert M."/>
        </authorList>
    </citation>
    <scope>NUCLEOTIDE SEQUENCE</scope>
</reference>
<comment type="caution">
    <text evidence="1">The sequence shown here is derived from an EMBL/GenBank/DDBJ whole genome shotgun (WGS) entry which is preliminary data.</text>
</comment>
<sequence length="248" mass="28829">MTTNKLRKYIARQQPTVQGIQRRTPILLSDSKGTRLEREIQSDNSIHDKIVFKCKPGASTQQCVDWLKENFKTEIKNFGDIHLYVWAATCNLTTKHRGGSISLTSSNNSSIDLVLKLYRDIISFIEKFPSCRVTFLNIPVYSIFKYNESLKVPNPEDVIEQDHNLLHQIHILNVEINKLNRSLRVTSPDFNVNLCVNPKHTTRRGQGIASKLSYNFELYQDGIHPRYLLNTVWLHKLVLQIRFDCWFV</sequence>
<keyword evidence="2" id="KW-1185">Reference proteome</keyword>
<name>A0A8S3T587_MYTED</name>
<dbReference type="EMBL" id="CAJPWZ010001999">
    <property type="protein sequence ID" value="CAG2228620.1"/>
    <property type="molecule type" value="Genomic_DNA"/>
</dbReference>
<gene>
    <name evidence="1" type="ORF">MEDL_41530</name>
</gene>
<evidence type="ECO:0000313" key="2">
    <source>
        <dbReference type="Proteomes" id="UP000683360"/>
    </source>
</evidence>
<dbReference type="AlphaFoldDB" id="A0A8S3T587"/>